<name>A0A143BKN9_9BACT</name>
<proteinExistence type="predicted"/>
<feature type="chain" id="PRO_5007506828" evidence="1">
    <location>
        <begin position="23"/>
        <end position="170"/>
    </location>
</feature>
<dbReference type="OrthoDB" id="9902609at2"/>
<reference evidence="2 3" key="2">
    <citation type="journal article" date="2016" name="Environ. Microbiol. Rep.">
        <title>Metagenomic evidence for the presence of phototrophic Gemmatimonadetes bacteria in diverse environments.</title>
        <authorList>
            <person name="Zeng Y."/>
            <person name="Baumbach J."/>
            <person name="Barbosa E.G."/>
            <person name="Azevedo V."/>
            <person name="Zhang C."/>
            <person name="Koblizek M."/>
        </authorList>
    </citation>
    <scope>NUCLEOTIDE SEQUENCE [LARGE SCALE GENOMIC DNA]</scope>
    <source>
        <strain evidence="2 3">AP64</strain>
    </source>
</reference>
<evidence type="ECO:0000313" key="3">
    <source>
        <dbReference type="Proteomes" id="UP000076404"/>
    </source>
</evidence>
<protein>
    <submittedName>
        <fullName evidence="2">Uncharacterized protein</fullName>
    </submittedName>
</protein>
<evidence type="ECO:0000313" key="2">
    <source>
        <dbReference type="EMBL" id="AMW05626.1"/>
    </source>
</evidence>
<dbReference type="eggNOG" id="ENOG5032NF0">
    <property type="taxonomic scope" value="Bacteria"/>
</dbReference>
<evidence type="ECO:0000256" key="1">
    <source>
        <dbReference type="SAM" id="SignalP"/>
    </source>
</evidence>
<keyword evidence="3" id="KW-1185">Reference proteome</keyword>
<dbReference type="Proteomes" id="UP000076404">
    <property type="component" value="Chromosome"/>
</dbReference>
<dbReference type="KEGG" id="gph:GEMMAAP_14070"/>
<dbReference type="RefSeq" id="WP_026848668.1">
    <property type="nucleotide sequence ID" value="NZ_CP011454.1"/>
</dbReference>
<gene>
    <name evidence="2" type="ORF">GEMMAAP_14070</name>
</gene>
<keyword evidence="1" id="KW-0732">Signal</keyword>
<sequence>MIRLIIATVAITVATSTVSAQAFTTDATNRSSRRIIGVPAPLSADEHLTLARRAASHGDFDIARREYLAARELERGAGRLGVEATMGLVQVLYALSYTREAAYVLDELADSAALRGDDNTEARSRADALWLKAEEGLKQQAREDARRVRALLKQGQLSASTQRYVADRLR</sequence>
<dbReference type="AlphaFoldDB" id="A0A143BKN9"/>
<accession>A0A143BKN9</accession>
<organism evidence="2 3">
    <name type="scientific">Gemmatimonas phototrophica</name>
    <dbReference type="NCBI Taxonomy" id="1379270"/>
    <lineage>
        <taxon>Bacteria</taxon>
        <taxon>Pseudomonadati</taxon>
        <taxon>Gemmatimonadota</taxon>
        <taxon>Gemmatimonadia</taxon>
        <taxon>Gemmatimonadales</taxon>
        <taxon>Gemmatimonadaceae</taxon>
        <taxon>Gemmatimonas</taxon>
    </lineage>
</organism>
<dbReference type="EMBL" id="CP011454">
    <property type="protein sequence ID" value="AMW05626.1"/>
    <property type="molecule type" value="Genomic_DNA"/>
</dbReference>
<feature type="signal peptide" evidence="1">
    <location>
        <begin position="1"/>
        <end position="22"/>
    </location>
</feature>
<reference evidence="2 3" key="1">
    <citation type="journal article" date="2014" name="Proc. Natl. Acad. Sci. U.S.A.">
        <title>Functional type 2 photosynthetic reaction centers found in the rare bacterial phylum Gemmatimonadetes.</title>
        <authorList>
            <person name="Zeng Y."/>
            <person name="Feng F."/>
            <person name="Medova H."/>
            <person name="Dean J."/>
            <person name="Koblizek M."/>
        </authorList>
    </citation>
    <scope>NUCLEOTIDE SEQUENCE [LARGE SCALE GENOMIC DNA]</scope>
    <source>
        <strain evidence="2 3">AP64</strain>
    </source>
</reference>